<gene>
    <name evidence="7" type="ORF">CSUB01_06995</name>
</gene>
<comment type="caution">
    <text evidence="7">The sequence shown here is derived from an EMBL/GenBank/DDBJ whole genome shotgun (WGS) entry which is preliminary data.</text>
</comment>
<protein>
    <recommendedName>
        <fullName evidence="6">GATA-type domain-containing protein</fullName>
    </recommendedName>
</protein>
<dbReference type="GO" id="GO:0008270">
    <property type="term" value="F:zinc ion binding"/>
    <property type="evidence" value="ECO:0007669"/>
    <property type="project" value="UniProtKB-KW"/>
</dbReference>
<dbReference type="PROSITE" id="PS50114">
    <property type="entry name" value="GATA_ZN_FINGER_2"/>
    <property type="match status" value="1"/>
</dbReference>
<dbReference type="InterPro" id="IPR000679">
    <property type="entry name" value="Znf_GATA"/>
</dbReference>
<reference evidence="8" key="1">
    <citation type="journal article" date="2014" name="Genome Announc.">
        <title>Draft genome sequence of Colletotrichum sublineola, a destructive pathogen of cultivated sorghum.</title>
        <authorList>
            <person name="Baroncelli R."/>
            <person name="Sanz-Martin J.M."/>
            <person name="Rech G.E."/>
            <person name="Sukno S.A."/>
            <person name="Thon M.R."/>
        </authorList>
    </citation>
    <scope>NUCLEOTIDE SEQUENCE [LARGE SCALE GENOMIC DNA]</scope>
    <source>
        <strain evidence="8">TX430BB</strain>
    </source>
</reference>
<keyword evidence="3" id="KW-0862">Zinc</keyword>
<dbReference type="InterPro" id="IPR013088">
    <property type="entry name" value="Znf_NHR/GATA"/>
</dbReference>
<organism evidence="7 8">
    <name type="scientific">Colletotrichum sublineola</name>
    <name type="common">Sorghum anthracnose fungus</name>
    <dbReference type="NCBI Taxonomy" id="1173701"/>
    <lineage>
        <taxon>Eukaryota</taxon>
        <taxon>Fungi</taxon>
        <taxon>Dikarya</taxon>
        <taxon>Ascomycota</taxon>
        <taxon>Pezizomycotina</taxon>
        <taxon>Sordariomycetes</taxon>
        <taxon>Hypocreomycetidae</taxon>
        <taxon>Glomerellales</taxon>
        <taxon>Glomerellaceae</taxon>
        <taxon>Colletotrichum</taxon>
        <taxon>Colletotrichum graminicola species complex</taxon>
    </lineage>
</organism>
<feature type="domain" description="GATA-type" evidence="6">
    <location>
        <begin position="163"/>
        <end position="198"/>
    </location>
</feature>
<accession>A0A066WTK8</accession>
<evidence type="ECO:0000313" key="8">
    <source>
        <dbReference type="Proteomes" id="UP000027238"/>
    </source>
</evidence>
<evidence type="ECO:0000256" key="1">
    <source>
        <dbReference type="ARBA" id="ARBA00022723"/>
    </source>
</evidence>
<dbReference type="eggNOG" id="KOG1601">
    <property type="taxonomic scope" value="Eukaryota"/>
</dbReference>
<feature type="region of interest" description="Disordered" evidence="5">
    <location>
        <begin position="1"/>
        <end position="69"/>
    </location>
</feature>
<dbReference type="Gene3D" id="3.30.50.10">
    <property type="entry name" value="Erythroid Transcription Factor GATA-1, subunit A"/>
    <property type="match status" value="1"/>
</dbReference>
<evidence type="ECO:0000313" key="7">
    <source>
        <dbReference type="EMBL" id="KDN60198.1"/>
    </source>
</evidence>
<proteinExistence type="predicted"/>
<evidence type="ECO:0000259" key="6">
    <source>
        <dbReference type="PROSITE" id="PS50114"/>
    </source>
</evidence>
<dbReference type="OrthoDB" id="2162994at2759"/>
<keyword evidence="2 4" id="KW-0863">Zinc-finger</keyword>
<dbReference type="SUPFAM" id="SSF57716">
    <property type="entry name" value="Glucocorticoid receptor-like (DNA-binding domain)"/>
    <property type="match status" value="1"/>
</dbReference>
<feature type="compositionally biased region" description="Basic and acidic residues" evidence="5">
    <location>
        <begin position="123"/>
        <end position="133"/>
    </location>
</feature>
<dbReference type="OMA" id="VHRRSCH"/>
<sequence>MPSGPSSPRSASPPRSGSSPSGARFQTTANPSESHGDASNDGKKVPASPSKLSWNHLRQGESHRRIHNGAKQLLLLTESFSDYNGPAPAGGYESTAERTLASDNDIRLMSRLSHGIARDINEIKSLRKDDPNAHKPRAGKGGQSTSKTSGSNRGTQPGHRLRHKVEFACHKCHRVETPEWRPGPDGPSTLCNVCGLIYAKRERKKGESTMTFGSPKLS</sequence>
<keyword evidence="1" id="KW-0479">Metal-binding</keyword>
<dbReference type="Pfam" id="PF00320">
    <property type="entry name" value="GATA"/>
    <property type="match status" value="1"/>
</dbReference>
<name>A0A066WTK8_COLSU</name>
<dbReference type="STRING" id="1173701.A0A066WTK8"/>
<keyword evidence="8" id="KW-1185">Reference proteome</keyword>
<dbReference type="AlphaFoldDB" id="A0A066WTK8"/>
<feature type="compositionally biased region" description="Low complexity" evidence="5">
    <location>
        <begin position="1"/>
        <end position="24"/>
    </location>
</feature>
<evidence type="ECO:0000256" key="4">
    <source>
        <dbReference type="PROSITE-ProRule" id="PRU00094"/>
    </source>
</evidence>
<dbReference type="InterPro" id="IPR051140">
    <property type="entry name" value="GATA_TF"/>
</dbReference>
<dbReference type="EMBL" id="JMSE01001542">
    <property type="protein sequence ID" value="KDN60198.1"/>
    <property type="molecule type" value="Genomic_DNA"/>
</dbReference>
<evidence type="ECO:0000256" key="3">
    <source>
        <dbReference type="ARBA" id="ARBA00022833"/>
    </source>
</evidence>
<evidence type="ECO:0000256" key="2">
    <source>
        <dbReference type="ARBA" id="ARBA00022771"/>
    </source>
</evidence>
<dbReference type="Proteomes" id="UP000027238">
    <property type="component" value="Unassembled WGS sequence"/>
</dbReference>
<dbReference type="PANTHER" id="PTHR45658">
    <property type="entry name" value="GATA TRANSCRIPTION FACTOR"/>
    <property type="match status" value="1"/>
</dbReference>
<dbReference type="SMART" id="SM00401">
    <property type="entry name" value="ZnF_GATA"/>
    <property type="match status" value="1"/>
</dbReference>
<feature type="compositionally biased region" description="Basic and acidic residues" evidence="5">
    <location>
        <begin position="34"/>
        <end position="44"/>
    </location>
</feature>
<dbReference type="HOGENOM" id="CLU_075104_0_0_1"/>
<evidence type="ECO:0000256" key="5">
    <source>
        <dbReference type="SAM" id="MobiDB-lite"/>
    </source>
</evidence>
<dbReference type="GO" id="GO:0006355">
    <property type="term" value="P:regulation of DNA-templated transcription"/>
    <property type="evidence" value="ECO:0007669"/>
    <property type="project" value="InterPro"/>
</dbReference>
<dbReference type="GO" id="GO:0043565">
    <property type="term" value="F:sequence-specific DNA binding"/>
    <property type="evidence" value="ECO:0007669"/>
    <property type="project" value="InterPro"/>
</dbReference>
<feature type="region of interest" description="Disordered" evidence="5">
    <location>
        <begin position="123"/>
        <end position="162"/>
    </location>
</feature>
<dbReference type="CDD" id="cd00202">
    <property type="entry name" value="ZnF_GATA"/>
    <property type="match status" value="1"/>
</dbReference>